<dbReference type="STRING" id="1802164.A3H51_01020"/>
<dbReference type="EMBL" id="MHOJ01000003">
    <property type="protein sequence ID" value="OGZ63051.1"/>
    <property type="molecule type" value="Genomic_DNA"/>
</dbReference>
<reference evidence="2 3" key="1">
    <citation type="journal article" date="2016" name="Nat. Commun.">
        <title>Thousands of microbial genomes shed light on interconnected biogeochemical processes in an aquifer system.</title>
        <authorList>
            <person name="Anantharaman K."/>
            <person name="Brown C.T."/>
            <person name="Hug L.A."/>
            <person name="Sharon I."/>
            <person name="Castelle C.J."/>
            <person name="Probst A.J."/>
            <person name="Thomas B.C."/>
            <person name="Singh A."/>
            <person name="Wilkins M.J."/>
            <person name="Karaoz U."/>
            <person name="Brodie E.L."/>
            <person name="Williams K.H."/>
            <person name="Hubbard S.S."/>
            <person name="Banfield J.F."/>
        </authorList>
    </citation>
    <scope>NUCLEOTIDE SEQUENCE [LARGE SCALE GENOMIC DNA]</scope>
</reference>
<organism evidence="2 3">
    <name type="scientific">Candidatus Spechtbacteria bacterium RIFCSPLOWO2_02_FULL_38_8</name>
    <dbReference type="NCBI Taxonomy" id="1802164"/>
    <lineage>
        <taxon>Bacteria</taxon>
        <taxon>Candidatus Spechtiibacteriota</taxon>
    </lineage>
</organism>
<accession>A0A1G2HLG6</accession>
<proteinExistence type="predicted"/>
<dbReference type="Proteomes" id="UP000178509">
    <property type="component" value="Unassembled WGS sequence"/>
</dbReference>
<name>A0A1G2HLG6_9BACT</name>
<evidence type="ECO:0000259" key="1">
    <source>
        <dbReference type="Pfam" id="PF26593"/>
    </source>
</evidence>
<protein>
    <recommendedName>
        <fullName evidence="1">TraC-like domain-containing protein</fullName>
    </recommendedName>
</protein>
<dbReference type="Pfam" id="PF26593">
    <property type="entry name" value="TraC-like"/>
    <property type="match status" value="1"/>
</dbReference>
<evidence type="ECO:0000313" key="3">
    <source>
        <dbReference type="Proteomes" id="UP000178509"/>
    </source>
</evidence>
<comment type="caution">
    <text evidence="2">The sequence shown here is derived from an EMBL/GenBank/DDBJ whole genome shotgun (WGS) entry which is preliminary data.</text>
</comment>
<gene>
    <name evidence="2" type="ORF">A3H51_01020</name>
</gene>
<feature type="domain" description="TraC-like" evidence="1">
    <location>
        <begin position="23"/>
        <end position="146"/>
    </location>
</feature>
<sequence>MKFPSTQTFINIDNIRNDIIILKGGKMRAILKVSSTNLALKSQEEQEATVFSYQNFLNALDFPIQILVSSRFMNLDNYVKNLQNLVDKQPTELMQMQTQEYINFIEEFLSQAHIITTDFYVVIPFELIDIEVDEGGGGERLKSLLGKQSELGSLEPEKFLSYKKQITQRAEFVASNLHRIGLEAKLLTTEELISLFWSLYNPEDLRKRGVIQSVFT</sequence>
<dbReference type="InterPro" id="IPR058596">
    <property type="entry name" value="TraC-like_dom"/>
</dbReference>
<dbReference type="AlphaFoldDB" id="A0A1G2HLG6"/>
<evidence type="ECO:0000313" key="2">
    <source>
        <dbReference type="EMBL" id="OGZ63051.1"/>
    </source>
</evidence>